<evidence type="ECO:0000313" key="2">
    <source>
        <dbReference type="EMBL" id="OLF16957.1"/>
    </source>
</evidence>
<reference evidence="2 3" key="1">
    <citation type="submission" date="2016-12" db="EMBL/GenBank/DDBJ databases">
        <title>The draft genome sequence of Actinophytocola sp. 11-183.</title>
        <authorList>
            <person name="Wang W."/>
            <person name="Yuan L."/>
        </authorList>
    </citation>
    <scope>NUCLEOTIDE SEQUENCE [LARGE SCALE GENOMIC DNA]</scope>
    <source>
        <strain evidence="2 3">11-183</strain>
    </source>
</reference>
<dbReference type="Proteomes" id="UP000185596">
    <property type="component" value="Unassembled WGS sequence"/>
</dbReference>
<dbReference type="RefSeq" id="WP_075126080.1">
    <property type="nucleotide sequence ID" value="NZ_MSIE01000023.1"/>
</dbReference>
<comment type="caution">
    <text evidence="2">The sequence shown here is derived from an EMBL/GenBank/DDBJ whole genome shotgun (WGS) entry which is preliminary data.</text>
</comment>
<accession>A0A1Q8CRJ3</accession>
<sequence length="139" mass="15634">MSELDFWIGALRDDGWLLMAFGTDVRHPALLGFAMYWPTCTDAVLLVDEETVVSYTTPATTAVWWPERVLRAERGDAGEGSRDRVLRQALDLGRPEERPPTAATPAPPWAGIPYRLRDPRCVHPIVPATATRMWSLPHR</sequence>
<evidence type="ECO:0000313" key="3">
    <source>
        <dbReference type="Proteomes" id="UP000185596"/>
    </source>
</evidence>
<organism evidence="2 3">
    <name type="scientific">Actinophytocola xanthii</name>
    <dbReference type="NCBI Taxonomy" id="1912961"/>
    <lineage>
        <taxon>Bacteria</taxon>
        <taxon>Bacillati</taxon>
        <taxon>Actinomycetota</taxon>
        <taxon>Actinomycetes</taxon>
        <taxon>Pseudonocardiales</taxon>
        <taxon>Pseudonocardiaceae</taxon>
    </lineage>
</organism>
<dbReference type="EMBL" id="MSIE01000023">
    <property type="protein sequence ID" value="OLF16957.1"/>
    <property type="molecule type" value="Genomic_DNA"/>
</dbReference>
<feature type="region of interest" description="Disordered" evidence="1">
    <location>
        <begin position="90"/>
        <end position="109"/>
    </location>
</feature>
<protein>
    <submittedName>
        <fullName evidence="2">Uncharacterized protein</fullName>
    </submittedName>
</protein>
<dbReference type="OrthoDB" id="3632723at2"/>
<proteinExistence type="predicted"/>
<dbReference type="AlphaFoldDB" id="A0A1Q8CRJ3"/>
<keyword evidence="3" id="KW-1185">Reference proteome</keyword>
<gene>
    <name evidence="2" type="ORF">BU204_13905</name>
</gene>
<evidence type="ECO:0000256" key="1">
    <source>
        <dbReference type="SAM" id="MobiDB-lite"/>
    </source>
</evidence>
<name>A0A1Q8CRJ3_9PSEU</name>